<sequence>MVNRKAGAGRGAKTLARAEAGLVAAGLEVTRVTRPDELHDCVTGAADQLRAVVAAGGDGTVGLALNQTPAGTPLAVMPAGTENLLAKYLEQRARPAELVELLTTGVVIRLDAGEANGRLFALMISAGLDAFVVHQLHKSRRGNITHLAYAKPTIDALRIYNYPSLRTTWHDPESRQEASATGRWLFGMNLPRYAQGLPIAPGASGIDGLIDLCVFSRGYISSAVWYLWHMLRRRHQRLPSVTMARCQEFAVEADPGVEAPYQLDGDPGGFLPVTVRSIPGRLTCVVKPSVATRLGFDLPD</sequence>
<dbReference type="SUPFAM" id="SSF111331">
    <property type="entry name" value="NAD kinase/diacylglycerol kinase-like"/>
    <property type="match status" value="1"/>
</dbReference>
<dbReference type="GO" id="GO:0004143">
    <property type="term" value="F:ATP-dependent diacylglycerol kinase activity"/>
    <property type="evidence" value="ECO:0007669"/>
    <property type="project" value="UniProtKB-EC"/>
</dbReference>
<dbReference type="GO" id="GO:0005886">
    <property type="term" value="C:plasma membrane"/>
    <property type="evidence" value="ECO:0007669"/>
    <property type="project" value="TreeGrafter"/>
</dbReference>
<dbReference type="EC" id="2.7.1.107" evidence="6"/>
<organism evidence="6 7">
    <name type="scientific">Posidoniimonas polymericola</name>
    <dbReference type="NCBI Taxonomy" id="2528002"/>
    <lineage>
        <taxon>Bacteria</taxon>
        <taxon>Pseudomonadati</taxon>
        <taxon>Planctomycetota</taxon>
        <taxon>Planctomycetia</taxon>
        <taxon>Pirellulales</taxon>
        <taxon>Lacipirellulaceae</taxon>
        <taxon>Posidoniimonas</taxon>
    </lineage>
</organism>
<evidence type="ECO:0000313" key="6">
    <source>
        <dbReference type="EMBL" id="TWT72731.1"/>
    </source>
</evidence>
<dbReference type="InterPro" id="IPR001206">
    <property type="entry name" value="Diacylglycerol_kinase_cat_dom"/>
</dbReference>
<keyword evidence="4" id="KW-0067">ATP-binding</keyword>
<dbReference type="Gene3D" id="3.40.50.10330">
    <property type="entry name" value="Probable inorganic polyphosphate/atp-NAD kinase, domain 1"/>
    <property type="match status" value="1"/>
</dbReference>
<evidence type="ECO:0000256" key="2">
    <source>
        <dbReference type="ARBA" id="ARBA00022741"/>
    </source>
</evidence>
<dbReference type="Pfam" id="PF19279">
    <property type="entry name" value="YegS_C"/>
    <property type="match status" value="1"/>
</dbReference>
<reference evidence="6 7" key="1">
    <citation type="submission" date="2019-02" db="EMBL/GenBank/DDBJ databases">
        <title>Deep-cultivation of Planctomycetes and their phenomic and genomic characterization uncovers novel biology.</title>
        <authorList>
            <person name="Wiegand S."/>
            <person name="Jogler M."/>
            <person name="Boedeker C."/>
            <person name="Pinto D."/>
            <person name="Vollmers J."/>
            <person name="Rivas-Marin E."/>
            <person name="Kohn T."/>
            <person name="Peeters S.H."/>
            <person name="Heuer A."/>
            <person name="Rast P."/>
            <person name="Oberbeckmann S."/>
            <person name="Bunk B."/>
            <person name="Jeske O."/>
            <person name="Meyerdierks A."/>
            <person name="Storesund J.E."/>
            <person name="Kallscheuer N."/>
            <person name="Luecker S."/>
            <person name="Lage O.M."/>
            <person name="Pohl T."/>
            <person name="Merkel B.J."/>
            <person name="Hornburger P."/>
            <person name="Mueller R.-W."/>
            <person name="Bruemmer F."/>
            <person name="Labrenz M."/>
            <person name="Spormann A.M."/>
            <person name="Op Den Camp H."/>
            <person name="Overmann J."/>
            <person name="Amann R."/>
            <person name="Jetten M.S.M."/>
            <person name="Mascher T."/>
            <person name="Medema M.H."/>
            <person name="Devos D.P."/>
            <person name="Kaster A.-K."/>
            <person name="Ovreas L."/>
            <person name="Rohde M."/>
            <person name="Galperin M.Y."/>
            <person name="Jogler C."/>
        </authorList>
    </citation>
    <scope>NUCLEOTIDE SEQUENCE [LARGE SCALE GENOMIC DNA]</scope>
    <source>
        <strain evidence="6 7">Pla123a</strain>
    </source>
</reference>
<feature type="domain" description="DAGKc" evidence="5">
    <location>
        <begin position="1"/>
        <end position="119"/>
    </location>
</feature>
<dbReference type="InterPro" id="IPR016064">
    <property type="entry name" value="NAD/diacylglycerol_kinase_sf"/>
</dbReference>
<evidence type="ECO:0000256" key="3">
    <source>
        <dbReference type="ARBA" id="ARBA00022777"/>
    </source>
</evidence>
<evidence type="ECO:0000256" key="4">
    <source>
        <dbReference type="ARBA" id="ARBA00022840"/>
    </source>
</evidence>
<keyword evidence="7" id="KW-1185">Reference proteome</keyword>
<evidence type="ECO:0000259" key="5">
    <source>
        <dbReference type="PROSITE" id="PS50146"/>
    </source>
</evidence>
<dbReference type="InterPro" id="IPR050187">
    <property type="entry name" value="Lipid_Phosphate_FormReg"/>
</dbReference>
<keyword evidence="2" id="KW-0547">Nucleotide-binding</keyword>
<dbReference type="OrthoDB" id="9815110at2"/>
<dbReference type="PANTHER" id="PTHR12358">
    <property type="entry name" value="SPHINGOSINE KINASE"/>
    <property type="match status" value="1"/>
</dbReference>
<protein>
    <submittedName>
        <fullName evidence="6">Diacylglycerol kinase</fullName>
        <ecNumber evidence="6">2.7.1.107</ecNumber>
    </submittedName>
</protein>
<proteinExistence type="predicted"/>
<gene>
    <name evidence="6" type="primary">dagK_2</name>
    <name evidence="6" type="ORF">Pla123a_40300</name>
</gene>
<dbReference type="EMBL" id="SJPO01000011">
    <property type="protein sequence ID" value="TWT72731.1"/>
    <property type="molecule type" value="Genomic_DNA"/>
</dbReference>
<dbReference type="InterPro" id="IPR017438">
    <property type="entry name" value="ATP-NAD_kinase_N"/>
</dbReference>
<dbReference type="Gene3D" id="2.60.200.40">
    <property type="match status" value="1"/>
</dbReference>
<accession>A0A5C5YE43</accession>
<evidence type="ECO:0000313" key="7">
    <source>
        <dbReference type="Proteomes" id="UP000318478"/>
    </source>
</evidence>
<evidence type="ECO:0000256" key="1">
    <source>
        <dbReference type="ARBA" id="ARBA00022679"/>
    </source>
</evidence>
<dbReference type="PANTHER" id="PTHR12358:SF106">
    <property type="entry name" value="LIPID KINASE YEGS"/>
    <property type="match status" value="1"/>
</dbReference>
<dbReference type="PROSITE" id="PS50146">
    <property type="entry name" value="DAGK"/>
    <property type="match status" value="1"/>
</dbReference>
<dbReference type="InterPro" id="IPR045540">
    <property type="entry name" value="YegS/DAGK_C"/>
</dbReference>
<keyword evidence="1 6" id="KW-0808">Transferase</keyword>
<comment type="caution">
    <text evidence="6">The sequence shown here is derived from an EMBL/GenBank/DDBJ whole genome shotgun (WGS) entry which is preliminary data.</text>
</comment>
<dbReference type="Proteomes" id="UP000318478">
    <property type="component" value="Unassembled WGS sequence"/>
</dbReference>
<dbReference type="RefSeq" id="WP_146590281.1">
    <property type="nucleotide sequence ID" value="NZ_SJPO01000011.1"/>
</dbReference>
<keyword evidence="3 6" id="KW-0418">Kinase</keyword>
<name>A0A5C5YE43_9BACT</name>
<dbReference type="Pfam" id="PF00781">
    <property type="entry name" value="DAGK_cat"/>
    <property type="match status" value="1"/>
</dbReference>
<dbReference type="AlphaFoldDB" id="A0A5C5YE43"/>
<dbReference type="GO" id="GO:0005524">
    <property type="term" value="F:ATP binding"/>
    <property type="evidence" value="ECO:0007669"/>
    <property type="project" value="UniProtKB-KW"/>
</dbReference>